<protein>
    <submittedName>
        <fullName evidence="3">Uncharacterized protein</fullName>
    </submittedName>
</protein>
<comment type="caution">
    <text evidence="3">The sequence shown here is derived from an EMBL/GenBank/DDBJ whole genome shotgun (WGS) entry which is preliminary data.</text>
</comment>
<evidence type="ECO:0000313" key="4">
    <source>
        <dbReference type="Proteomes" id="UP000253742"/>
    </source>
</evidence>
<dbReference type="PROSITE" id="PS51128">
    <property type="entry name" value="ZF_DKSA_2"/>
    <property type="match status" value="1"/>
</dbReference>
<dbReference type="AlphaFoldDB" id="A0A369V3L8"/>
<evidence type="ECO:0000256" key="1">
    <source>
        <dbReference type="PROSITE-ProRule" id="PRU00510"/>
    </source>
</evidence>
<dbReference type="PANTHER" id="PTHR33823:SF4">
    <property type="entry name" value="GENERAL STRESS PROTEIN 16O"/>
    <property type="match status" value="1"/>
</dbReference>
<evidence type="ECO:0000313" key="3">
    <source>
        <dbReference type="EMBL" id="RDD87596.1"/>
    </source>
</evidence>
<feature type="compositionally biased region" description="Low complexity" evidence="2">
    <location>
        <begin position="41"/>
        <end position="57"/>
    </location>
</feature>
<dbReference type="Proteomes" id="UP000253742">
    <property type="component" value="Unassembled WGS sequence"/>
</dbReference>
<gene>
    <name evidence="3" type="ORF">DVZ84_18385</name>
</gene>
<dbReference type="PANTHER" id="PTHR33823">
    <property type="entry name" value="RNA POLYMERASE-BINDING TRANSCRIPTION FACTOR DKSA-RELATED"/>
    <property type="match status" value="1"/>
</dbReference>
<feature type="region of interest" description="Disordered" evidence="2">
    <location>
        <begin position="33"/>
        <end position="68"/>
    </location>
</feature>
<dbReference type="OrthoDB" id="1121111at2"/>
<feature type="zinc finger region" description="dksA C4-type" evidence="1">
    <location>
        <begin position="103"/>
        <end position="127"/>
    </location>
</feature>
<name>A0A369V3L8_9ACTN</name>
<dbReference type="Gene3D" id="1.20.120.910">
    <property type="entry name" value="DksA, coiled-coil domain"/>
    <property type="match status" value="1"/>
</dbReference>
<proteinExistence type="predicted"/>
<sequence>MVNTQITGRRDRRLTPEDLAVLRDGLHEQRLFREEQVRQLTAAPPRTDAPDPRASAALPDAPEPNASAARTEVRTELAASARMVLADVEAALRRLAEGRYGHCHLCRRPMDRAHLMIVPQARYCARCRQVREAGR</sequence>
<accession>A0A369V3L8</accession>
<dbReference type="RefSeq" id="WP_114529887.1">
    <property type="nucleotide sequence ID" value="NZ_QQBH01000011.1"/>
</dbReference>
<evidence type="ECO:0000256" key="2">
    <source>
        <dbReference type="SAM" id="MobiDB-lite"/>
    </source>
</evidence>
<organism evidence="3 4">
    <name type="scientific">Streptomyces parvulus</name>
    <dbReference type="NCBI Taxonomy" id="146923"/>
    <lineage>
        <taxon>Bacteria</taxon>
        <taxon>Bacillati</taxon>
        <taxon>Actinomycetota</taxon>
        <taxon>Actinomycetes</taxon>
        <taxon>Kitasatosporales</taxon>
        <taxon>Streptomycetaceae</taxon>
        <taxon>Streptomyces</taxon>
    </lineage>
</organism>
<reference evidence="3 4" key="1">
    <citation type="submission" date="2018-07" db="EMBL/GenBank/DDBJ databases">
        <title>Genome guided investigation of antibiotics producing actinomycetales strain isolated from a Macau mangrove ecosystem.</title>
        <authorList>
            <person name="Hu D."/>
        </authorList>
    </citation>
    <scope>NUCLEOTIDE SEQUENCE [LARGE SCALE GENOMIC DNA]</scope>
    <source>
        <strain evidence="3 4">2297</strain>
    </source>
</reference>
<dbReference type="STRING" id="146923.Spa2297_26135"/>
<dbReference type="EMBL" id="QQBH01000011">
    <property type="protein sequence ID" value="RDD87596.1"/>
    <property type="molecule type" value="Genomic_DNA"/>
</dbReference>